<gene>
    <name evidence="1" type="ORF">METZ01_LOCUS145128</name>
    <name evidence="2" type="ORF">METZ01_LOCUS458312</name>
</gene>
<protein>
    <submittedName>
        <fullName evidence="1">Uncharacterized protein</fullName>
    </submittedName>
</protein>
<dbReference type="AlphaFoldDB" id="A0A381ZT31"/>
<sequence>MTLSMCEQESNVFIPSRLFRIEKEFKGANYEL</sequence>
<dbReference type="EMBL" id="UINC01022509">
    <property type="protein sequence ID" value="SVA92274.1"/>
    <property type="molecule type" value="Genomic_DNA"/>
</dbReference>
<evidence type="ECO:0000313" key="1">
    <source>
        <dbReference type="EMBL" id="SVA92274.1"/>
    </source>
</evidence>
<accession>A0A381ZT31</accession>
<name>A0A381ZT31_9ZZZZ</name>
<evidence type="ECO:0000313" key="2">
    <source>
        <dbReference type="EMBL" id="SVE05458.1"/>
    </source>
</evidence>
<reference evidence="1" key="1">
    <citation type="submission" date="2018-05" db="EMBL/GenBank/DDBJ databases">
        <authorList>
            <person name="Lanie J.A."/>
            <person name="Ng W.-L."/>
            <person name="Kazmierczak K.M."/>
            <person name="Andrzejewski T.M."/>
            <person name="Davidsen T.M."/>
            <person name="Wayne K.J."/>
            <person name="Tettelin H."/>
            <person name="Glass J.I."/>
            <person name="Rusch D."/>
            <person name="Podicherti R."/>
            <person name="Tsui H.-C.T."/>
            <person name="Winkler M.E."/>
        </authorList>
    </citation>
    <scope>NUCLEOTIDE SEQUENCE</scope>
</reference>
<feature type="non-terminal residue" evidence="1">
    <location>
        <position position="32"/>
    </location>
</feature>
<proteinExistence type="predicted"/>
<organism evidence="1">
    <name type="scientific">marine metagenome</name>
    <dbReference type="NCBI Taxonomy" id="408172"/>
    <lineage>
        <taxon>unclassified sequences</taxon>
        <taxon>metagenomes</taxon>
        <taxon>ecological metagenomes</taxon>
    </lineage>
</organism>
<dbReference type="EMBL" id="UINC01191024">
    <property type="protein sequence ID" value="SVE05458.1"/>
    <property type="molecule type" value="Genomic_DNA"/>
</dbReference>